<keyword evidence="1" id="KW-1133">Transmembrane helix</keyword>
<dbReference type="RefSeq" id="WP_133795295.1">
    <property type="nucleotide sequence ID" value="NZ_SOCA01000003.1"/>
</dbReference>
<evidence type="ECO:0000256" key="1">
    <source>
        <dbReference type="SAM" id="Phobius"/>
    </source>
</evidence>
<evidence type="ECO:0000313" key="3">
    <source>
        <dbReference type="Proteomes" id="UP000295662"/>
    </source>
</evidence>
<keyword evidence="1" id="KW-0812">Transmembrane</keyword>
<proteinExistence type="predicted"/>
<reference evidence="2 3" key="1">
    <citation type="submission" date="2019-03" db="EMBL/GenBank/DDBJ databases">
        <title>Genomic Encyclopedia of Archaeal and Bacterial Type Strains, Phase II (KMG-II): from individual species to whole genera.</title>
        <authorList>
            <person name="Goeker M."/>
        </authorList>
    </citation>
    <scope>NUCLEOTIDE SEQUENCE [LARGE SCALE GENOMIC DNA]</scope>
    <source>
        <strain evidence="2 3">ATCC 25309</strain>
    </source>
</reference>
<accession>A0A4R7S0C4</accession>
<evidence type="ECO:0000313" key="2">
    <source>
        <dbReference type="EMBL" id="TDU71109.1"/>
    </source>
</evidence>
<dbReference type="EMBL" id="SOCA01000003">
    <property type="protein sequence ID" value="TDU71109.1"/>
    <property type="molecule type" value="Genomic_DNA"/>
</dbReference>
<keyword evidence="3" id="KW-1185">Reference proteome</keyword>
<protein>
    <submittedName>
        <fullName evidence="2">Uncharacterized protein</fullName>
    </submittedName>
</protein>
<organism evidence="2 3">
    <name type="scientific">Prosthecobacter fusiformis</name>
    <dbReference type="NCBI Taxonomy" id="48464"/>
    <lineage>
        <taxon>Bacteria</taxon>
        <taxon>Pseudomonadati</taxon>
        <taxon>Verrucomicrobiota</taxon>
        <taxon>Verrucomicrobiia</taxon>
        <taxon>Verrucomicrobiales</taxon>
        <taxon>Verrucomicrobiaceae</taxon>
        <taxon>Prosthecobacter</taxon>
    </lineage>
</organism>
<keyword evidence="1" id="KW-0472">Membrane</keyword>
<comment type="caution">
    <text evidence="2">The sequence shown here is derived from an EMBL/GenBank/DDBJ whole genome shotgun (WGS) entry which is preliminary data.</text>
</comment>
<dbReference type="Proteomes" id="UP000295662">
    <property type="component" value="Unassembled WGS sequence"/>
</dbReference>
<name>A0A4R7S0C4_9BACT</name>
<feature type="transmembrane region" description="Helical" evidence="1">
    <location>
        <begin position="32"/>
        <end position="50"/>
    </location>
</feature>
<dbReference type="AlphaFoldDB" id="A0A4R7S0C4"/>
<gene>
    <name evidence="2" type="ORF">EI77_02227</name>
</gene>
<sequence>MSFIVKRKTQFLENLLSERSLEHQATLGKKKLYVANAIFFGSSFVALFLTKITDGTFARFCNLNVIKA</sequence>